<evidence type="ECO:0000313" key="3">
    <source>
        <dbReference type="WBParaSite" id="ACAC_0000410701-mRNA-1"/>
    </source>
</evidence>
<sequence length="445" mass="48647">MDVPILGSAPLKFSVEASARRAKSFGGFLTHGRSYSKSVGSFGRPYSRAGNRLRHKALQKSPSTDVPHFEDIAVNHNQDVMNTNLTTSVISSNTSLPKEESEDRAVLLYMEGLCSLSIFLFKDALLLVDTVFQRAADCYQNGQYDVHQAKKHALQLKSNRSRTENLSNLDNKLLSKNITTATDVSIFQDSQEGLVETPAVDGYANASLSFESPRSPAKNTAPCVESSPQTPLSSSTSPEEECFEGLGNFDGANIADQSFMSFSRAIVSGLQSINATPLSSLGDDVVCNQLNQQRWNSYSSSAKCELFPLNEDNSHEGINSKGVCDLESENCIFGFVEINEENVCSSEVGRHNYVAGRDVVEDIDENQLLPHSSVKLEAHKLRETLSSSHLCSCEVVSLQNADLENGVFNEADGDLIKKSGASKRSLRRKRARPMSNESVRATLIS</sequence>
<evidence type="ECO:0000313" key="2">
    <source>
        <dbReference type="Proteomes" id="UP000035642"/>
    </source>
</evidence>
<keyword evidence="2" id="KW-1185">Reference proteome</keyword>
<reference evidence="3" key="2">
    <citation type="submission" date="2017-02" db="UniProtKB">
        <authorList>
            <consortium name="WormBaseParasite"/>
        </authorList>
    </citation>
    <scope>IDENTIFICATION</scope>
</reference>
<organism evidence="2 3">
    <name type="scientific">Angiostrongylus cantonensis</name>
    <name type="common">Rat lungworm</name>
    <dbReference type="NCBI Taxonomy" id="6313"/>
    <lineage>
        <taxon>Eukaryota</taxon>
        <taxon>Metazoa</taxon>
        <taxon>Ecdysozoa</taxon>
        <taxon>Nematoda</taxon>
        <taxon>Chromadorea</taxon>
        <taxon>Rhabditida</taxon>
        <taxon>Rhabditina</taxon>
        <taxon>Rhabditomorpha</taxon>
        <taxon>Strongyloidea</taxon>
        <taxon>Metastrongylidae</taxon>
        <taxon>Angiostrongylus</taxon>
    </lineage>
</organism>
<protein>
    <submittedName>
        <fullName evidence="3">Protein tesmin/TSO1-like CXC 2</fullName>
    </submittedName>
</protein>
<feature type="compositionally biased region" description="Low complexity" evidence="1">
    <location>
        <begin position="225"/>
        <end position="237"/>
    </location>
</feature>
<feature type="compositionally biased region" description="Polar residues" evidence="1">
    <location>
        <begin position="435"/>
        <end position="445"/>
    </location>
</feature>
<feature type="region of interest" description="Disordered" evidence="1">
    <location>
        <begin position="422"/>
        <end position="445"/>
    </location>
</feature>
<dbReference type="AlphaFoldDB" id="A0A0K0D212"/>
<evidence type="ECO:0000256" key="1">
    <source>
        <dbReference type="SAM" id="MobiDB-lite"/>
    </source>
</evidence>
<dbReference type="Proteomes" id="UP000035642">
    <property type="component" value="Unassembled WGS sequence"/>
</dbReference>
<reference evidence="2" key="1">
    <citation type="submission" date="2012-09" db="EMBL/GenBank/DDBJ databases">
        <authorList>
            <person name="Martin A.A."/>
        </authorList>
    </citation>
    <scope>NUCLEOTIDE SEQUENCE</scope>
</reference>
<proteinExistence type="predicted"/>
<name>A0A0K0D212_ANGCA</name>
<feature type="region of interest" description="Disordered" evidence="1">
    <location>
        <begin position="211"/>
        <end position="240"/>
    </location>
</feature>
<accession>A0A0K0D212</accession>
<feature type="compositionally biased region" description="Basic residues" evidence="1">
    <location>
        <begin position="422"/>
        <end position="432"/>
    </location>
</feature>
<dbReference type="WBParaSite" id="ACAC_0000410701-mRNA-1">
    <property type="protein sequence ID" value="ACAC_0000410701-mRNA-1"/>
    <property type="gene ID" value="ACAC_0000410701"/>
</dbReference>